<comment type="subcellular location">
    <subcellularLocation>
        <location evidence="1">Nucleus</location>
    </subcellularLocation>
</comment>
<protein>
    <recommendedName>
        <fullName evidence="10">C2H2-type domain-containing protein</fullName>
    </recommendedName>
</protein>
<dbReference type="PANTHER" id="PTHR47772">
    <property type="entry name" value="ZINC FINGER PROTEIN 200"/>
    <property type="match status" value="1"/>
</dbReference>
<dbReference type="Gene3D" id="3.30.160.60">
    <property type="entry name" value="Classic Zinc Finger"/>
    <property type="match status" value="6"/>
</dbReference>
<evidence type="ECO:0000259" key="10">
    <source>
        <dbReference type="PROSITE" id="PS50157"/>
    </source>
</evidence>
<feature type="domain" description="C2H2-type" evidence="10">
    <location>
        <begin position="278"/>
        <end position="305"/>
    </location>
</feature>
<dbReference type="PANTHER" id="PTHR47772:SF12">
    <property type="entry name" value="RB-ASSOCIATED KRAB ZINC FINGER-RELATED"/>
    <property type="match status" value="1"/>
</dbReference>
<dbReference type="AlphaFoldDB" id="A0A8X6M0X4"/>
<evidence type="ECO:0000256" key="8">
    <source>
        <dbReference type="ARBA" id="ARBA00023242"/>
    </source>
</evidence>
<keyword evidence="7" id="KW-0804">Transcription</keyword>
<gene>
    <name evidence="11" type="ORF">TNCT_7791</name>
</gene>
<dbReference type="Proteomes" id="UP000887116">
    <property type="component" value="Unassembled WGS sequence"/>
</dbReference>
<dbReference type="InterPro" id="IPR036236">
    <property type="entry name" value="Znf_C2H2_sf"/>
</dbReference>
<keyword evidence="3" id="KW-0677">Repeat</keyword>
<evidence type="ECO:0000256" key="3">
    <source>
        <dbReference type="ARBA" id="ARBA00022737"/>
    </source>
</evidence>
<dbReference type="PROSITE" id="PS00028">
    <property type="entry name" value="ZINC_FINGER_C2H2_1"/>
    <property type="match status" value="4"/>
</dbReference>
<proteinExistence type="predicted"/>
<dbReference type="Pfam" id="PF00096">
    <property type="entry name" value="zf-C2H2"/>
    <property type="match status" value="2"/>
</dbReference>
<evidence type="ECO:0000256" key="1">
    <source>
        <dbReference type="ARBA" id="ARBA00004123"/>
    </source>
</evidence>
<evidence type="ECO:0000313" key="11">
    <source>
        <dbReference type="EMBL" id="GFR29200.1"/>
    </source>
</evidence>
<dbReference type="SMART" id="SM00355">
    <property type="entry name" value="ZnF_C2H2"/>
    <property type="match status" value="8"/>
</dbReference>
<accession>A0A8X6M0X4</accession>
<name>A0A8X6M0X4_TRICU</name>
<dbReference type="EMBL" id="BMAO01029073">
    <property type="protein sequence ID" value="GFR29200.1"/>
    <property type="molecule type" value="Genomic_DNA"/>
</dbReference>
<evidence type="ECO:0000256" key="9">
    <source>
        <dbReference type="PROSITE-ProRule" id="PRU00042"/>
    </source>
</evidence>
<evidence type="ECO:0000256" key="4">
    <source>
        <dbReference type="ARBA" id="ARBA00022771"/>
    </source>
</evidence>
<feature type="domain" description="C2H2-type" evidence="10">
    <location>
        <begin position="90"/>
        <end position="117"/>
    </location>
</feature>
<dbReference type="GO" id="GO:0005634">
    <property type="term" value="C:nucleus"/>
    <property type="evidence" value="ECO:0007669"/>
    <property type="project" value="UniProtKB-SubCell"/>
</dbReference>
<dbReference type="FunFam" id="3.30.160.60:FF:000130">
    <property type="entry name" value="Spalt-like transcription factor 4"/>
    <property type="match status" value="1"/>
</dbReference>
<dbReference type="SUPFAM" id="SSF57667">
    <property type="entry name" value="beta-beta-alpha zinc fingers"/>
    <property type="match status" value="5"/>
</dbReference>
<dbReference type="GO" id="GO:0008270">
    <property type="term" value="F:zinc ion binding"/>
    <property type="evidence" value="ECO:0007669"/>
    <property type="project" value="UniProtKB-KW"/>
</dbReference>
<dbReference type="OrthoDB" id="6419549at2759"/>
<evidence type="ECO:0000256" key="5">
    <source>
        <dbReference type="ARBA" id="ARBA00022833"/>
    </source>
</evidence>
<reference evidence="11" key="1">
    <citation type="submission" date="2020-07" db="EMBL/GenBank/DDBJ databases">
        <title>Multicomponent nature underlies the extraordinary mechanical properties of spider dragline silk.</title>
        <authorList>
            <person name="Kono N."/>
            <person name="Nakamura H."/>
            <person name="Mori M."/>
            <person name="Yoshida Y."/>
            <person name="Ohtoshi R."/>
            <person name="Malay A.D."/>
            <person name="Moran D.A.P."/>
            <person name="Tomita M."/>
            <person name="Numata K."/>
            <person name="Arakawa K."/>
        </authorList>
    </citation>
    <scope>NUCLEOTIDE SEQUENCE</scope>
</reference>
<keyword evidence="8" id="KW-0539">Nucleus</keyword>
<keyword evidence="6" id="KW-0805">Transcription regulation</keyword>
<evidence type="ECO:0000313" key="12">
    <source>
        <dbReference type="Proteomes" id="UP000887116"/>
    </source>
</evidence>
<dbReference type="InterPro" id="IPR050636">
    <property type="entry name" value="C2H2-ZF_domain-containing"/>
</dbReference>
<sequence>MGWDWIFELVEKLHKILNSYKKIIQTLGNFPRTKQTIYACSFCSYTTQHKSHMDKHVRVHTKERPFICMKYCGNFQNTFEPDTEYEEANYQCSMCPFSSPMKHILNKHVQTHSKKYTFACEVCYKRFQSNRDLEVHHRSHSGERPFVCTICNCGNFQNTFEPDTEYEEANYQCFMCPFSSPMKHILNKHMQTHSKKYTCACEVCYKRFQSNRDLEVHHRRHSGERPFVCTICSKGFSHKGNYKKHLMSSHNLLYQCKICNKNLSDFETSSFEPTDNLYICSFCSYSTSDVQKLEIHVELHSREFHFVCNICGEKYPSQTSLNVHFRAHSKEAIYDCLSKRF</sequence>
<feature type="domain" description="C2H2-type" evidence="10">
    <location>
        <begin position="118"/>
        <end position="145"/>
    </location>
</feature>
<feature type="domain" description="C2H2-type" evidence="10">
    <location>
        <begin position="197"/>
        <end position="226"/>
    </location>
</feature>
<evidence type="ECO:0000256" key="6">
    <source>
        <dbReference type="ARBA" id="ARBA00023015"/>
    </source>
</evidence>
<evidence type="ECO:0000256" key="2">
    <source>
        <dbReference type="ARBA" id="ARBA00022723"/>
    </source>
</evidence>
<feature type="domain" description="C2H2-type" evidence="10">
    <location>
        <begin position="227"/>
        <end position="250"/>
    </location>
</feature>
<feature type="domain" description="C2H2-type" evidence="10">
    <location>
        <begin position="38"/>
        <end position="65"/>
    </location>
</feature>
<feature type="domain" description="C2H2-type" evidence="10">
    <location>
        <begin position="306"/>
        <end position="333"/>
    </location>
</feature>
<keyword evidence="2" id="KW-0479">Metal-binding</keyword>
<dbReference type="Pfam" id="PF13912">
    <property type="entry name" value="zf-C2H2_6"/>
    <property type="match status" value="2"/>
</dbReference>
<evidence type="ECO:0000256" key="7">
    <source>
        <dbReference type="ARBA" id="ARBA00023163"/>
    </source>
</evidence>
<keyword evidence="4 9" id="KW-0863">Zinc-finger</keyword>
<comment type="caution">
    <text evidence="11">The sequence shown here is derived from an EMBL/GenBank/DDBJ whole genome shotgun (WGS) entry which is preliminary data.</text>
</comment>
<keyword evidence="12" id="KW-1185">Reference proteome</keyword>
<dbReference type="PROSITE" id="PS50157">
    <property type="entry name" value="ZINC_FINGER_C2H2_2"/>
    <property type="match status" value="7"/>
</dbReference>
<organism evidence="11 12">
    <name type="scientific">Trichonephila clavata</name>
    <name type="common">Joro spider</name>
    <name type="synonym">Nephila clavata</name>
    <dbReference type="NCBI Taxonomy" id="2740835"/>
    <lineage>
        <taxon>Eukaryota</taxon>
        <taxon>Metazoa</taxon>
        <taxon>Ecdysozoa</taxon>
        <taxon>Arthropoda</taxon>
        <taxon>Chelicerata</taxon>
        <taxon>Arachnida</taxon>
        <taxon>Araneae</taxon>
        <taxon>Araneomorphae</taxon>
        <taxon>Entelegynae</taxon>
        <taxon>Araneoidea</taxon>
        <taxon>Nephilidae</taxon>
        <taxon>Trichonephila</taxon>
    </lineage>
</organism>
<dbReference type="InterPro" id="IPR013087">
    <property type="entry name" value="Znf_C2H2_type"/>
</dbReference>
<keyword evidence="5" id="KW-0862">Zinc</keyword>